<dbReference type="SUPFAM" id="SSF46689">
    <property type="entry name" value="Homeodomain-like"/>
    <property type="match status" value="1"/>
</dbReference>
<keyword evidence="3" id="KW-0539">Nucleus</keyword>
<comment type="caution">
    <text evidence="6">The sequence shown here is derived from an EMBL/GenBank/DDBJ whole genome shotgun (WGS) entry which is preliminary data.</text>
</comment>
<dbReference type="InterPro" id="IPR001005">
    <property type="entry name" value="SANT/Myb"/>
</dbReference>
<dbReference type="PANTHER" id="PTHR47998:SF91">
    <property type="entry name" value="MYB-RELATED PROTEIN 308-LIKE"/>
    <property type="match status" value="1"/>
</dbReference>
<keyword evidence="2" id="KW-0238">DNA-binding</keyword>
<name>A0AA89B6W7_9ASTE</name>
<evidence type="ECO:0000259" key="5">
    <source>
        <dbReference type="PROSITE" id="PS51294"/>
    </source>
</evidence>
<dbReference type="GO" id="GO:0030154">
    <property type="term" value="P:cell differentiation"/>
    <property type="evidence" value="ECO:0007669"/>
    <property type="project" value="TreeGrafter"/>
</dbReference>
<dbReference type="Pfam" id="PF00249">
    <property type="entry name" value="Myb_DNA-binding"/>
    <property type="match status" value="1"/>
</dbReference>
<dbReference type="Gene3D" id="1.10.10.60">
    <property type="entry name" value="Homeodomain-like"/>
    <property type="match status" value="1"/>
</dbReference>
<accession>A0AA89B6W7</accession>
<dbReference type="InterPro" id="IPR009057">
    <property type="entry name" value="Homeodomain-like_sf"/>
</dbReference>
<gene>
    <name evidence="6" type="ORF">RJ639_040738</name>
</gene>
<comment type="subcellular location">
    <subcellularLocation>
        <location evidence="1">Nucleus</location>
    </subcellularLocation>
</comment>
<evidence type="ECO:0000259" key="4">
    <source>
        <dbReference type="PROSITE" id="PS50090"/>
    </source>
</evidence>
<dbReference type="GO" id="GO:0000976">
    <property type="term" value="F:transcription cis-regulatory region binding"/>
    <property type="evidence" value="ECO:0007669"/>
    <property type="project" value="TreeGrafter"/>
</dbReference>
<dbReference type="InterPro" id="IPR017930">
    <property type="entry name" value="Myb_dom"/>
</dbReference>
<dbReference type="AlphaFoldDB" id="A0AA89B6W7"/>
<evidence type="ECO:0000313" key="7">
    <source>
        <dbReference type="Proteomes" id="UP001188597"/>
    </source>
</evidence>
<keyword evidence="7" id="KW-1185">Reference proteome</keyword>
<dbReference type="EMBL" id="JAVXUP010000484">
    <property type="protein sequence ID" value="KAK3026837.1"/>
    <property type="molecule type" value="Genomic_DNA"/>
</dbReference>
<evidence type="ECO:0000313" key="6">
    <source>
        <dbReference type="EMBL" id="KAK3026837.1"/>
    </source>
</evidence>
<dbReference type="PANTHER" id="PTHR47998">
    <property type="entry name" value="TRANSCRIPTION FACTOR MYB51-LIKE ISOFORM X1"/>
    <property type="match status" value="1"/>
</dbReference>
<dbReference type="InterPro" id="IPR015495">
    <property type="entry name" value="Myb_TF_plants"/>
</dbReference>
<feature type="domain" description="Myb-like" evidence="4">
    <location>
        <begin position="1"/>
        <end position="33"/>
    </location>
</feature>
<reference evidence="6" key="1">
    <citation type="submission" date="2022-12" db="EMBL/GenBank/DDBJ databases">
        <title>Draft genome assemblies for two species of Escallonia (Escalloniales).</title>
        <authorList>
            <person name="Chanderbali A."/>
            <person name="Dervinis C."/>
            <person name="Anghel I."/>
            <person name="Soltis D."/>
            <person name="Soltis P."/>
            <person name="Zapata F."/>
        </authorList>
    </citation>
    <scope>NUCLEOTIDE SEQUENCE</scope>
    <source>
        <strain evidence="6">UCBG64.0493</strain>
        <tissue evidence="6">Leaf</tissue>
    </source>
</reference>
<organism evidence="6 7">
    <name type="scientific">Escallonia herrerae</name>
    <dbReference type="NCBI Taxonomy" id="1293975"/>
    <lineage>
        <taxon>Eukaryota</taxon>
        <taxon>Viridiplantae</taxon>
        <taxon>Streptophyta</taxon>
        <taxon>Embryophyta</taxon>
        <taxon>Tracheophyta</taxon>
        <taxon>Spermatophyta</taxon>
        <taxon>Magnoliopsida</taxon>
        <taxon>eudicotyledons</taxon>
        <taxon>Gunneridae</taxon>
        <taxon>Pentapetalae</taxon>
        <taxon>asterids</taxon>
        <taxon>campanulids</taxon>
        <taxon>Escalloniales</taxon>
        <taxon>Escalloniaceae</taxon>
        <taxon>Escallonia</taxon>
    </lineage>
</organism>
<proteinExistence type="predicted"/>
<sequence>MKSEDSRSVWSLIAGRLPGRTANDVKNYWNTHLLKKLAVTPNHQVAKDANQTAMKTTIIRPRPRTFSKNPSWLKGTHTNVMSHNNIVPSLENRNKASPTVTDDSMHWWDDLVVDEELGQGVPFSLGGSEEPRTTELWTHELLSIGTKGDERFVQKGDGGFSDYSMNMDIWDLLSSDQLLA</sequence>
<feature type="domain" description="HTH myb-type" evidence="5">
    <location>
        <begin position="1"/>
        <end position="37"/>
    </location>
</feature>
<evidence type="ECO:0000256" key="1">
    <source>
        <dbReference type="ARBA" id="ARBA00004123"/>
    </source>
</evidence>
<protein>
    <submittedName>
        <fullName evidence="6">Uncharacterized protein</fullName>
    </submittedName>
</protein>
<dbReference type="PROSITE" id="PS51294">
    <property type="entry name" value="HTH_MYB"/>
    <property type="match status" value="1"/>
</dbReference>
<dbReference type="Proteomes" id="UP001188597">
    <property type="component" value="Unassembled WGS sequence"/>
</dbReference>
<dbReference type="CDD" id="cd00167">
    <property type="entry name" value="SANT"/>
    <property type="match status" value="1"/>
</dbReference>
<dbReference type="GO" id="GO:0006355">
    <property type="term" value="P:regulation of DNA-templated transcription"/>
    <property type="evidence" value="ECO:0007669"/>
    <property type="project" value="TreeGrafter"/>
</dbReference>
<dbReference type="PROSITE" id="PS50090">
    <property type="entry name" value="MYB_LIKE"/>
    <property type="match status" value="1"/>
</dbReference>
<dbReference type="GO" id="GO:0005634">
    <property type="term" value="C:nucleus"/>
    <property type="evidence" value="ECO:0007669"/>
    <property type="project" value="UniProtKB-SubCell"/>
</dbReference>
<evidence type="ECO:0000256" key="2">
    <source>
        <dbReference type="ARBA" id="ARBA00023125"/>
    </source>
</evidence>
<evidence type="ECO:0000256" key="3">
    <source>
        <dbReference type="ARBA" id="ARBA00023242"/>
    </source>
</evidence>